<dbReference type="PANTHER" id="PTHR32385:SF15">
    <property type="entry name" value="INOSITOL PHOSPHOCERAMIDE MANNOSYLTRANSFERASE 1"/>
    <property type="match status" value="1"/>
</dbReference>
<reference evidence="2 3" key="1">
    <citation type="submission" date="2020-04" db="EMBL/GenBank/DDBJ databases">
        <title>Novel strain L. Fermentum HFD1 producer antibacterial peptides.</title>
        <authorList>
            <person name="Ozhegov G.D."/>
            <person name="Pavlova A.S."/>
            <person name="Zhuravleva D.E."/>
            <person name="Gogoleva N.V."/>
            <person name="Shagimardanova E.I."/>
            <person name="Markelova M.I."/>
            <person name="Yarullina D.R."/>
            <person name="Kayumov A.R."/>
        </authorList>
    </citation>
    <scope>NUCLEOTIDE SEQUENCE [LARGE SCALE GENOMIC DNA]</scope>
    <source>
        <strain evidence="2 3">HFD1</strain>
    </source>
</reference>
<organism evidence="2 3">
    <name type="scientific">Limosilactobacillus fermentum</name>
    <name type="common">Lactobacillus fermentum</name>
    <dbReference type="NCBI Taxonomy" id="1613"/>
    <lineage>
        <taxon>Bacteria</taxon>
        <taxon>Bacillati</taxon>
        <taxon>Bacillota</taxon>
        <taxon>Bacilli</taxon>
        <taxon>Lactobacillales</taxon>
        <taxon>Lactobacillaceae</taxon>
        <taxon>Limosilactobacillus</taxon>
    </lineage>
</organism>
<dbReference type="PANTHER" id="PTHR32385">
    <property type="entry name" value="MANNOSYL PHOSPHORYLINOSITOL CERAMIDE SYNTHASE"/>
    <property type="match status" value="1"/>
</dbReference>
<dbReference type="AlphaFoldDB" id="A0AAJ4GCQ1"/>
<protein>
    <recommendedName>
        <fullName evidence="4">Glycosyl transferase</fullName>
    </recommendedName>
</protein>
<dbReference type="InterPro" id="IPR029044">
    <property type="entry name" value="Nucleotide-diphossugar_trans"/>
</dbReference>
<dbReference type="InterPro" id="IPR051706">
    <property type="entry name" value="Glycosyltransferase_domain"/>
</dbReference>
<dbReference type="Gene3D" id="3.90.550.20">
    <property type="match status" value="1"/>
</dbReference>
<sequence length="232" mass="27217">MIPKIIHYIWFGNTQNNITKKSINTWEKRAPEYKIIEWNEDNLPNYSNTFYQQALANKDYAFASDYARLRILQQYGGVYMDTDMYLLKDPYKTLINKELAFSIQDPNVIISTSFIAACPDQKFINEAIKLYENIPYKFGKNKPNTEVLSPLLFAMYNFNHSTETQQRGKVTAFEPDIFLQPSFKTVALHIGEKVWAHHTTHDKLRIKAREHITNQFSAGIFRIANDFFRKII</sequence>
<dbReference type="GO" id="GO:0051999">
    <property type="term" value="P:mannosyl-inositol phosphorylceramide biosynthetic process"/>
    <property type="evidence" value="ECO:0007669"/>
    <property type="project" value="TreeGrafter"/>
</dbReference>
<name>A0AAJ4GCQ1_LIMFE</name>
<dbReference type="SUPFAM" id="SSF53448">
    <property type="entry name" value="Nucleotide-diphospho-sugar transferases"/>
    <property type="match status" value="1"/>
</dbReference>
<dbReference type="Proteomes" id="UP000503169">
    <property type="component" value="Chromosome"/>
</dbReference>
<evidence type="ECO:0000256" key="1">
    <source>
        <dbReference type="ARBA" id="ARBA00022679"/>
    </source>
</evidence>
<dbReference type="EMBL" id="CP050919">
    <property type="protein sequence ID" value="QIX57718.1"/>
    <property type="molecule type" value="Genomic_DNA"/>
</dbReference>
<dbReference type="GO" id="GO:0016020">
    <property type="term" value="C:membrane"/>
    <property type="evidence" value="ECO:0007669"/>
    <property type="project" value="GOC"/>
</dbReference>
<evidence type="ECO:0000313" key="3">
    <source>
        <dbReference type="Proteomes" id="UP000503169"/>
    </source>
</evidence>
<evidence type="ECO:0000313" key="2">
    <source>
        <dbReference type="EMBL" id="QIX57718.1"/>
    </source>
</evidence>
<keyword evidence="1" id="KW-0808">Transferase</keyword>
<dbReference type="RefSeq" id="WP_168183376.1">
    <property type="nucleotide sequence ID" value="NZ_CP050919.1"/>
</dbReference>
<dbReference type="GO" id="GO:0000030">
    <property type="term" value="F:mannosyltransferase activity"/>
    <property type="evidence" value="ECO:0007669"/>
    <property type="project" value="TreeGrafter"/>
</dbReference>
<dbReference type="InterPro" id="IPR007577">
    <property type="entry name" value="GlycoTrfase_DXD_sugar-bd_CS"/>
</dbReference>
<gene>
    <name evidence="2" type="ORF">HCY95_00112</name>
</gene>
<evidence type="ECO:0008006" key="4">
    <source>
        <dbReference type="Google" id="ProtNLM"/>
    </source>
</evidence>
<accession>A0AAJ4GCQ1</accession>
<proteinExistence type="predicted"/>
<dbReference type="Pfam" id="PF04488">
    <property type="entry name" value="Gly_transf_sug"/>
    <property type="match status" value="1"/>
</dbReference>